<evidence type="ECO:0000313" key="3">
    <source>
        <dbReference type="Proteomes" id="UP000316123"/>
    </source>
</evidence>
<feature type="region of interest" description="Disordered" evidence="1">
    <location>
        <begin position="1"/>
        <end position="46"/>
    </location>
</feature>
<dbReference type="Proteomes" id="UP000316123">
    <property type="component" value="Unassembled WGS sequence"/>
</dbReference>
<reference evidence="2 3" key="1">
    <citation type="submission" date="2019-06" db="EMBL/GenBank/DDBJ databases">
        <title>Pseudomonas bimorpha sp. nov. isolated from bovine raw milk and skim milk concentrate.</title>
        <authorList>
            <person name="Hofmann K."/>
            <person name="Huptas C."/>
            <person name="Doll E."/>
            <person name="Scherer S."/>
            <person name="Wenning M."/>
        </authorList>
    </citation>
    <scope>NUCLEOTIDE SEQUENCE [LARGE SCALE GENOMIC DNA]</scope>
    <source>
        <strain evidence="2 3">DSM 13124</strain>
    </source>
</reference>
<protein>
    <submittedName>
        <fullName evidence="2">AraC family transcriptional regulator</fullName>
    </submittedName>
</protein>
<gene>
    <name evidence="2" type="ORF">FIV41_04060</name>
</gene>
<evidence type="ECO:0000313" key="2">
    <source>
        <dbReference type="EMBL" id="TWR62083.1"/>
    </source>
</evidence>
<dbReference type="AlphaFoldDB" id="A0A9X9FZD8"/>
<organism evidence="2 3">
    <name type="scientific">Pseudomonas marginalis</name>
    <name type="common">Pseudomonas panacis</name>
    <dbReference type="NCBI Taxonomy" id="298"/>
    <lineage>
        <taxon>Bacteria</taxon>
        <taxon>Pseudomonadati</taxon>
        <taxon>Pseudomonadota</taxon>
        <taxon>Gammaproteobacteria</taxon>
        <taxon>Pseudomonadales</taxon>
        <taxon>Pseudomonadaceae</taxon>
        <taxon>Pseudomonas</taxon>
    </lineage>
</organism>
<sequence length="46" mass="5266">MWTWPRAWRSRRSGSSRKAVSCTRKFKRQAASGKRQAASGKLQVKS</sequence>
<evidence type="ECO:0000256" key="1">
    <source>
        <dbReference type="SAM" id="MobiDB-lite"/>
    </source>
</evidence>
<dbReference type="NCBIfam" id="NF041631">
    <property type="entry name" value="KRQAASG_repeat"/>
    <property type="match status" value="1"/>
</dbReference>
<dbReference type="EMBL" id="VFEQ01000002">
    <property type="protein sequence ID" value="TWR62083.1"/>
    <property type="molecule type" value="Genomic_DNA"/>
</dbReference>
<comment type="caution">
    <text evidence="2">The sequence shown here is derived from an EMBL/GenBank/DDBJ whole genome shotgun (WGS) entry which is preliminary data.</text>
</comment>
<name>A0A9X9FZD8_PSEMA</name>
<proteinExistence type="predicted"/>
<accession>A0A9X9FZD8</accession>